<feature type="region of interest" description="Disordered" evidence="1">
    <location>
        <begin position="209"/>
        <end position="231"/>
    </location>
</feature>
<feature type="compositionally biased region" description="Basic and acidic residues" evidence="1">
    <location>
        <begin position="209"/>
        <end position="218"/>
    </location>
</feature>
<evidence type="ECO:0000313" key="3">
    <source>
        <dbReference type="Proteomes" id="UP000683360"/>
    </source>
</evidence>
<reference evidence="2" key="1">
    <citation type="submission" date="2021-03" db="EMBL/GenBank/DDBJ databases">
        <authorList>
            <person name="Bekaert M."/>
        </authorList>
    </citation>
    <scope>NUCLEOTIDE SEQUENCE</scope>
</reference>
<accession>A0A8S3TRQ1</accession>
<proteinExistence type="predicted"/>
<evidence type="ECO:0000256" key="1">
    <source>
        <dbReference type="SAM" id="MobiDB-lite"/>
    </source>
</evidence>
<protein>
    <submittedName>
        <fullName evidence="2">Uncharacterized protein</fullName>
    </submittedName>
</protein>
<name>A0A8S3TRQ1_MYTED</name>
<evidence type="ECO:0000313" key="2">
    <source>
        <dbReference type="EMBL" id="CAG2236259.1"/>
    </source>
</evidence>
<dbReference type="AlphaFoldDB" id="A0A8S3TRQ1"/>
<comment type="caution">
    <text evidence="2">The sequence shown here is derived from an EMBL/GenBank/DDBJ whole genome shotgun (WGS) entry which is preliminary data.</text>
</comment>
<dbReference type="EMBL" id="CAJPWZ010002346">
    <property type="protein sequence ID" value="CAG2236259.1"/>
    <property type="molecule type" value="Genomic_DNA"/>
</dbReference>
<organism evidence="2 3">
    <name type="scientific">Mytilus edulis</name>
    <name type="common">Blue mussel</name>
    <dbReference type="NCBI Taxonomy" id="6550"/>
    <lineage>
        <taxon>Eukaryota</taxon>
        <taxon>Metazoa</taxon>
        <taxon>Spiralia</taxon>
        <taxon>Lophotrochozoa</taxon>
        <taxon>Mollusca</taxon>
        <taxon>Bivalvia</taxon>
        <taxon>Autobranchia</taxon>
        <taxon>Pteriomorphia</taxon>
        <taxon>Mytilida</taxon>
        <taxon>Mytiloidea</taxon>
        <taxon>Mytilidae</taxon>
        <taxon>Mytilinae</taxon>
        <taxon>Mytilus</taxon>
    </lineage>
</organism>
<keyword evidence="3" id="KW-1185">Reference proteome</keyword>
<gene>
    <name evidence="2" type="ORF">MEDL_48778</name>
</gene>
<dbReference type="Proteomes" id="UP000683360">
    <property type="component" value="Unassembled WGS sequence"/>
</dbReference>
<sequence length="258" mass="28770">MKSAKFLLSLGIPKLTMKKGSAKRKLDSSVNATPRKSKVKALPVLDLDEYDSEIQNEPVDQLNTYDEVLTAMEESGITSSDSTRTQTVPRTHTVTQTVPRTHTVTQTVPKTHTVSVPMTQTDITFYSDSTQDTHSDSTYDTDRDIAFYSDSTNDTHSDSTYDTDRDITCYRSIYLCTSMVTRIEEAKELSHEAYLGYTSRENIETCRSQEKKLTRAEEDNVPGPNSPEVPESVDEVVLQEDGSEFAMQSAQEAIPLAG</sequence>